<dbReference type="Pfam" id="PF13391">
    <property type="entry name" value="HNH_2"/>
    <property type="match status" value="1"/>
</dbReference>
<evidence type="ECO:0000259" key="1">
    <source>
        <dbReference type="PROSITE" id="PS51015"/>
    </source>
</evidence>
<dbReference type="InterPro" id="IPR003105">
    <property type="entry name" value="SRA_YDG"/>
</dbReference>
<dbReference type="PROSITE" id="PS51015">
    <property type="entry name" value="YDG"/>
    <property type="match status" value="1"/>
</dbReference>
<dbReference type="Pfam" id="PF02182">
    <property type="entry name" value="SAD_SRA"/>
    <property type="match status" value="1"/>
</dbReference>
<evidence type="ECO:0000313" key="2">
    <source>
        <dbReference type="EMBL" id="MEU3710593.1"/>
    </source>
</evidence>
<dbReference type="CDD" id="cd00085">
    <property type="entry name" value="HNHc"/>
    <property type="match status" value="1"/>
</dbReference>
<reference evidence="2 3" key="1">
    <citation type="submission" date="2024-06" db="EMBL/GenBank/DDBJ databases">
        <title>The Natural Products Discovery Center: Release of the First 8490 Sequenced Strains for Exploring Actinobacteria Biosynthetic Diversity.</title>
        <authorList>
            <person name="Kalkreuter E."/>
            <person name="Kautsar S.A."/>
            <person name="Yang D."/>
            <person name="Bader C.D."/>
            <person name="Teijaro C.N."/>
            <person name="Fluegel L."/>
            <person name="Davis C.M."/>
            <person name="Simpson J.R."/>
            <person name="Lauterbach L."/>
            <person name="Steele A.D."/>
            <person name="Gui C."/>
            <person name="Meng S."/>
            <person name="Li G."/>
            <person name="Viehrig K."/>
            <person name="Ye F."/>
            <person name="Su P."/>
            <person name="Kiefer A.F."/>
            <person name="Nichols A."/>
            <person name="Cepeda A.J."/>
            <person name="Yan W."/>
            <person name="Fan B."/>
            <person name="Jiang Y."/>
            <person name="Adhikari A."/>
            <person name="Zheng C.-J."/>
            <person name="Schuster L."/>
            <person name="Cowan T.M."/>
            <person name="Smanski M.J."/>
            <person name="Chevrette M.G."/>
            <person name="De Carvalho L.P.S."/>
            <person name="Shen B."/>
        </authorList>
    </citation>
    <scope>NUCLEOTIDE SEQUENCE [LARGE SCALE GENOMIC DNA]</scope>
    <source>
        <strain evidence="2 3">NPDC033039</strain>
    </source>
</reference>
<dbReference type="Gene3D" id="2.30.280.10">
    <property type="entry name" value="SRA-YDG"/>
    <property type="match status" value="1"/>
</dbReference>
<dbReference type="Gene3D" id="1.10.30.50">
    <property type="match status" value="1"/>
</dbReference>
<dbReference type="InterPro" id="IPR045134">
    <property type="entry name" value="UHRF1/2-like"/>
</dbReference>
<dbReference type="PANTHER" id="PTHR14140">
    <property type="entry name" value="E3 UBIQUITIN-PROTEIN LIGASE UHRF-RELATED"/>
    <property type="match status" value="1"/>
</dbReference>
<evidence type="ECO:0000313" key="3">
    <source>
        <dbReference type="Proteomes" id="UP001550853"/>
    </source>
</evidence>
<comment type="caution">
    <text evidence="2">The sequence shown here is derived from an EMBL/GenBank/DDBJ whole genome shotgun (WGS) entry which is preliminary data.</text>
</comment>
<dbReference type="Proteomes" id="UP001550853">
    <property type="component" value="Unassembled WGS sequence"/>
</dbReference>
<keyword evidence="3" id="KW-1185">Reference proteome</keyword>
<dbReference type="SUPFAM" id="SSF88697">
    <property type="entry name" value="PUA domain-like"/>
    <property type="match status" value="1"/>
</dbReference>
<organism evidence="2 3">
    <name type="scientific">Streptomyces catenulae</name>
    <dbReference type="NCBI Taxonomy" id="66875"/>
    <lineage>
        <taxon>Bacteria</taxon>
        <taxon>Bacillati</taxon>
        <taxon>Actinomycetota</taxon>
        <taxon>Actinomycetes</taxon>
        <taxon>Kitasatosporales</taxon>
        <taxon>Streptomycetaceae</taxon>
        <taxon>Streptomyces</taxon>
    </lineage>
</organism>
<accession>A0ABV2YXW4</accession>
<dbReference type="InterPro" id="IPR003615">
    <property type="entry name" value="HNH_nuc"/>
</dbReference>
<feature type="domain" description="YDG" evidence="1">
    <location>
        <begin position="12"/>
        <end position="157"/>
    </location>
</feature>
<dbReference type="SMART" id="SM00466">
    <property type="entry name" value="SRA"/>
    <property type="match status" value="1"/>
</dbReference>
<sequence length="315" mass="34846">MVKEKSAPISFGAPDGVSEGQWFKGHAELHAAGVHRALGRGIAGTASGGVDSIVLSGGYLDDVYGEEEIVYTGEGCRDRDTGRLYADQSMEFPGNAGLLLNEARGNSVRVIRGLKIRGKKRRKAMGGYEYCGLFRVADHWMTVGKEGFLVCQFKLVKLAPGETPKAKPIAPPIEDTPVEEQVRRAVEYQRLVRNSKVVRAVKEMYGNTCQMCETRLQVSPEGEAYSEAAHIRALGKPHNGPDVLGNVLCLCANCHALFDRGALQLSDHLDVLDGLTRTIKGKLKKVREHEIKVEFVRHHRQRWDDRFSTPIDHKS</sequence>
<dbReference type="EMBL" id="JBEZVI010000006">
    <property type="protein sequence ID" value="MEU3710593.1"/>
    <property type="molecule type" value="Genomic_DNA"/>
</dbReference>
<name>A0ABV2YXW4_9ACTN</name>
<gene>
    <name evidence="2" type="ORF">AB0E61_10910</name>
</gene>
<proteinExistence type="predicted"/>
<protein>
    <submittedName>
        <fullName evidence="2">YDG/SRA domain-containing protein</fullName>
    </submittedName>
</protein>
<dbReference type="PANTHER" id="PTHR14140:SF27">
    <property type="entry name" value="OS04G0289800 PROTEIN"/>
    <property type="match status" value="1"/>
</dbReference>
<dbReference type="InterPro" id="IPR015947">
    <property type="entry name" value="PUA-like_sf"/>
</dbReference>
<dbReference type="InterPro" id="IPR036987">
    <property type="entry name" value="SRA-YDG_sf"/>
</dbReference>
<dbReference type="RefSeq" id="WP_030284272.1">
    <property type="nucleotide sequence ID" value="NZ_JBEZVI010000006.1"/>
</dbReference>